<comment type="caution">
    <text evidence="2">The sequence shown here is derived from an EMBL/GenBank/DDBJ whole genome shotgun (WGS) entry which is preliminary data.</text>
</comment>
<keyword evidence="1" id="KW-0472">Membrane</keyword>
<reference evidence="2 3" key="1">
    <citation type="journal article" date="2019" name="Sci. Rep.">
        <title>A high-quality genome of Eragrostis curvula grass provides insights into Poaceae evolution and supports new strategies to enhance forage quality.</title>
        <authorList>
            <person name="Carballo J."/>
            <person name="Santos B.A.C.M."/>
            <person name="Zappacosta D."/>
            <person name="Garbus I."/>
            <person name="Selva J.P."/>
            <person name="Gallo C.A."/>
            <person name="Diaz A."/>
            <person name="Albertini E."/>
            <person name="Caccamo M."/>
            <person name="Echenique V."/>
        </authorList>
    </citation>
    <scope>NUCLEOTIDE SEQUENCE [LARGE SCALE GENOMIC DNA]</scope>
    <source>
        <strain evidence="3">cv. Victoria</strain>
        <tissue evidence="2">Leaf</tissue>
    </source>
</reference>
<evidence type="ECO:0000313" key="2">
    <source>
        <dbReference type="EMBL" id="TVT98007.1"/>
    </source>
</evidence>
<sequence>MWRSFTGVRIRRIPRTYGRLICFTKFAIFMDAALLWMENTIVIAKGSTKPKSVESLLKQVTWKSYLMYMVYSSFV</sequence>
<keyword evidence="3" id="KW-1185">Reference proteome</keyword>
<dbReference type="EMBL" id="RWGY01000913">
    <property type="protein sequence ID" value="TVT98007.1"/>
    <property type="molecule type" value="Genomic_DNA"/>
</dbReference>
<protein>
    <submittedName>
        <fullName evidence="2">Uncharacterized protein</fullName>
    </submittedName>
</protein>
<gene>
    <name evidence="2" type="ORF">EJB05_56724</name>
</gene>
<keyword evidence="1" id="KW-0812">Transmembrane</keyword>
<dbReference type="Gramene" id="TVT98007">
    <property type="protein sequence ID" value="TVT98007"/>
    <property type="gene ID" value="EJB05_56724"/>
</dbReference>
<name>A0A5J9SFJ0_9POAL</name>
<organism evidence="2 3">
    <name type="scientific">Eragrostis curvula</name>
    <name type="common">weeping love grass</name>
    <dbReference type="NCBI Taxonomy" id="38414"/>
    <lineage>
        <taxon>Eukaryota</taxon>
        <taxon>Viridiplantae</taxon>
        <taxon>Streptophyta</taxon>
        <taxon>Embryophyta</taxon>
        <taxon>Tracheophyta</taxon>
        <taxon>Spermatophyta</taxon>
        <taxon>Magnoliopsida</taxon>
        <taxon>Liliopsida</taxon>
        <taxon>Poales</taxon>
        <taxon>Poaceae</taxon>
        <taxon>PACMAD clade</taxon>
        <taxon>Chloridoideae</taxon>
        <taxon>Eragrostideae</taxon>
        <taxon>Eragrostidinae</taxon>
        <taxon>Eragrostis</taxon>
    </lineage>
</organism>
<proteinExistence type="predicted"/>
<evidence type="ECO:0000313" key="3">
    <source>
        <dbReference type="Proteomes" id="UP000324897"/>
    </source>
</evidence>
<feature type="transmembrane region" description="Helical" evidence="1">
    <location>
        <begin position="20"/>
        <end position="37"/>
    </location>
</feature>
<evidence type="ECO:0000256" key="1">
    <source>
        <dbReference type="SAM" id="Phobius"/>
    </source>
</evidence>
<keyword evidence="1" id="KW-1133">Transmembrane helix</keyword>
<dbReference type="Proteomes" id="UP000324897">
    <property type="component" value="Unassembled WGS sequence"/>
</dbReference>
<dbReference type="AlphaFoldDB" id="A0A5J9SFJ0"/>
<accession>A0A5J9SFJ0</accession>